<protein>
    <submittedName>
        <fullName evidence="1">Rab15 effector protein-like</fullName>
    </submittedName>
</protein>
<proteinExistence type="predicted"/>
<dbReference type="EMBL" id="JAHFZB010000030">
    <property type="protein sequence ID" value="KAK6472193.1"/>
    <property type="molecule type" value="Genomic_DNA"/>
</dbReference>
<dbReference type="Pfam" id="PF15208">
    <property type="entry name" value="Rab15_effector"/>
    <property type="match status" value="1"/>
</dbReference>
<accession>A0ABR0YI22</accession>
<dbReference type="Proteomes" id="UP001369086">
    <property type="component" value="Unassembled WGS sequence"/>
</dbReference>
<organism evidence="1 2">
    <name type="scientific">Huso huso</name>
    <name type="common">Beluga</name>
    <name type="synonym">Acipenser huso</name>
    <dbReference type="NCBI Taxonomy" id="61971"/>
    <lineage>
        <taxon>Eukaryota</taxon>
        <taxon>Metazoa</taxon>
        <taxon>Chordata</taxon>
        <taxon>Craniata</taxon>
        <taxon>Vertebrata</taxon>
        <taxon>Euteleostomi</taxon>
        <taxon>Actinopterygii</taxon>
        <taxon>Chondrostei</taxon>
        <taxon>Acipenseriformes</taxon>
        <taxon>Acipenseridae</taxon>
        <taxon>Huso</taxon>
    </lineage>
</organism>
<dbReference type="InterPro" id="IPR027985">
    <property type="entry name" value="Rab15_effector"/>
</dbReference>
<reference evidence="1 2" key="1">
    <citation type="submission" date="2021-05" db="EMBL/GenBank/DDBJ databases">
        <authorList>
            <person name="Zahm M."/>
            <person name="Klopp C."/>
            <person name="Cabau C."/>
            <person name="Kuhl H."/>
            <person name="Suciu R."/>
            <person name="Ciorpac M."/>
            <person name="Holostenco D."/>
            <person name="Gessner J."/>
            <person name="Wuertz S."/>
            <person name="Hohne C."/>
            <person name="Stock M."/>
            <person name="Gislard M."/>
            <person name="Lluch J."/>
            <person name="Milhes M."/>
            <person name="Lampietro C."/>
            <person name="Lopez Roques C."/>
            <person name="Donnadieu C."/>
            <person name="Du K."/>
            <person name="Schartl M."/>
            <person name="Guiguen Y."/>
        </authorList>
    </citation>
    <scope>NUCLEOTIDE SEQUENCE [LARGE SCALE GENOMIC DNA]</scope>
    <source>
        <strain evidence="1">Hh-F2</strain>
        <tissue evidence="1">Blood</tissue>
    </source>
</reference>
<gene>
    <name evidence="1" type="ORF">HHUSO_G29224</name>
</gene>
<dbReference type="PANTHER" id="PTHR36682:SF1">
    <property type="entry name" value="RAB15 EFFECTOR PROTEIN"/>
    <property type="match status" value="1"/>
</dbReference>
<keyword evidence="2" id="KW-1185">Reference proteome</keyword>
<name>A0ABR0YI22_HUSHU</name>
<evidence type="ECO:0000313" key="1">
    <source>
        <dbReference type="EMBL" id="KAK6472193.1"/>
    </source>
</evidence>
<evidence type="ECO:0000313" key="2">
    <source>
        <dbReference type="Proteomes" id="UP001369086"/>
    </source>
</evidence>
<sequence>MGQSQTIPLQPPDEKLDVVFEVFAQAVLHASQKLKQYLGFVDPQQTLRVSTCTLNAVFLIHFINFCKEKGVDGCISTRAMTRQQEMLMGVSWIWTLTCSSRISEFQIAVRSVQTSGTYRVTEMDEDPYQKRLEQSISDLDRNKSCFDKLFDFSSSIGVNCMSLYIVYGLPGKPREIRGVLSKDLLRFKAGESGSFTEEMLLRYLRSADTFITTTEMIQNHLWKQSRSSDSDSEHVYVYINFL</sequence>
<comment type="caution">
    <text evidence="1">The sequence shown here is derived from an EMBL/GenBank/DDBJ whole genome shotgun (WGS) entry which is preliminary data.</text>
</comment>
<dbReference type="PANTHER" id="PTHR36682">
    <property type="entry name" value="RAB15 EFFECTOR PROTEIN"/>
    <property type="match status" value="1"/>
</dbReference>